<keyword evidence="1" id="KW-0732">Signal</keyword>
<feature type="chain" id="PRO_5007863385" evidence="1">
    <location>
        <begin position="21"/>
        <end position="150"/>
    </location>
</feature>
<feature type="signal peptide" evidence="1">
    <location>
        <begin position="1"/>
        <end position="20"/>
    </location>
</feature>
<dbReference type="OrthoDB" id="5401396at2759"/>
<evidence type="ECO:0000256" key="1">
    <source>
        <dbReference type="SAM" id="SignalP"/>
    </source>
</evidence>
<reference evidence="2 3" key="1">
    <citation type="journal article" date="2016" name="Mol. Biol. Evol.">
        <title>Comparative Genomics of Early-Diverging Mushroom-Forming Fungi Provides Insights into the Origins of Lignocellulose Decay Capabilities.</title>
        <authorList>
            <person name="Nagy L.G."/>
            <person name="Riley R."/>
            <person name="Tritt A."/>
            <person name="Adam C."/>
            <person name="Daum C."/>
            <person name="Floudas D."/>
            <person name="Sun H."/>
            <person name="Yadav J.S."/>
            <person name="Pangilinan J."/>
            <person name="Larsson K.H."/>
            <person name="Matsuura K."/>
            <person name="Barry K."/>
            <person name="Labutti K."/>
            <person name="Kuo R."/>
            <person name="Ohm R.A."/>
            <person name="Bhattacharya S.S."/>
            <person name="Shirouzu T."/>
            <person name="Yoshinaga Y."/>
            <person name="Martin F.M."/>
            <person name="Grigoriev I.V."/>
            <person name="Hibbett D.S."/>
        </authorList>
    </citation>
    <scope>NUCLEOTIDE SEQUENCE [LARGE SCALE GENOMIC DNA]</scope>
    <source>
        <strain evidence="2 3">HHB12029</strain>
    </source>
</reference>
<sequence length="150" mass="16363">MLSLIATTALSAVLVHSAPAIDRRSGPGVFMTTDINWQGKTKYFPDVLSYGKADNGCISLAFYPDLVDSVSSFGPDKGLSCLLYTTLDCNQEHEIDTSHYFGPITWPGVSTTAEWSNPKYLTFSDSQAGWNYNDKIISFLCVSSNSTIGK</sequence>
<dbReference type="InParanoid" id="A0A165NSR3"/>
<dbReference type="EMBL" id="KV425895">
    <property type="protein sequence ID" value="KZW01169.1"/>
    <property type="molecule type" value="Genomic_DNA"/>
</dbReference>
<evidence type="ECO:0000313" key="3">
    <source>
        <dbReference type="Proteomes" id="UP000077266"/>
    </source>
</evidence>
<dbReference type="AlphaFoldDB" id="A0A165NSR3"/>
<protein>
    <submittedName>
        <fullName evidence="2">Uncharacterized protein</fullName>
    </submittedName>
</protein>
<dbReference type="Proteomes" id="UP000077266">
    <property type="component" value="Unassembled WGS sequence"/>
</dbReference>
<accession>A0A165NSR3</accession>
<gene>
    <name evidence="2" type="ORF">EXIGLDRAFT_718933</name>
</gene>
<evidence type="ECO:0000313" key="2">
    <source>
        <dbReference type="EMBL" id="KZW01169.1"/>
    </source>
</evidence>
<name>A0A165NSR3_EXIGL</name>
<proteinExistence type="predicted"/>
<keyword evidence="3" id="KW-1185">Reference proteome</keyword>
<organism evidence="2 3">
    <name type="scientific">Exidia glandulosa HHB12029</name>
    <dbReference type="NCBI Taxonomy" id="1314781"/>
    <lineage>
        <taxon>Eukaryota</taxon>
        <taxon>Fungi</taxon>
        <taxon>Dikarya</taxon>
        <taxon>Basidiomycota</taxon>
        <taxon>Agaricomycotina</taxon>
        <taxon>Agaricomycetes</taxon>
        <taxon>Auriculariales</taxon>
        <taxon>Exidiaceae</taxon>
        <taxon>Exidia</taxon>
    </lineage>
</organism>